<evidence type="ECO:0000256" key="3">
    <source>
        <dbReference type="SAM" id="MobiDB-lite"/>
    </source>
</evidence>
<name>A0A8B9UFM5_9AVES</name>
<reference evidence="4" key="2">
    <citation type="submission" date="2025-09" db="UniProtKB">
        <authorList>
            <consortium name="Ensembl"/>
        </authorList>
    </citation>
    <scope>IDENTIFICATION</scope>
</reference>
<keyword evidence="5" id="KW-1185">Reference proteome</keyword>
<protein>
    <submittedName>
        <fullName evidence="4">Uncharacterized protein</fullName>
    </submittedName>
</protein>
<proteinExistence type="predicted"/>
<dbReference type="PANTHER" id="PTHR44314">
    <property type="entry name" value="CILIA- AND FLAGELLA-ASSOCIATED PROTEIN 70"/>
    <property type="match status" value="1"/>
</dbReference>
<accession>A0A8B9UFM5</accession>
<organism evidence="4 5">
    <name type="scientific">Anas zonorhyncha</name>
    <name type="common">Eastern spot-billed duck</name>
    <dbReference type="NCBI Taxonomy" id="75864"/>
    <lineage>
        <taxon>Eukaryota</taxon>
        <taxon>Metazoa</taxon>
        <taxon>Chordata</taxon>
        <taxon>Craniata</taxon>
        <taxon>Vertebrata</taxon>
        <taxon>Euteleostomi</taxon>
        <taxon>Archelosauria</taxon>
        <taxon>Archosauria</taxon>
        <taxon>Dinosauria</taxon>
        <taxon>Saurischia</taxon>
        <taxon>Theropoda</taxon>
        <taxon>Coelurosauria</taxon>
        <taxon>Aves</taxon>
        <taxon>Neognathae</taxon>
        <taxon>Galloanserae</taxon>
        <taxon>Anseriformes</taxon>
        <taxon>Anatidae</taxon>
        <taxon>Anatinae</taxon>
        <taxon>Anas</taxon>
    </lineage>
</organism>
<dbReference type="GO" id="GO:0070062">
    <property type="term" value="C:extracellular exosome"/>
    <property type="evidence" value="ECO:0007669"/>
    <property type="project" value="TreeGrafter"/>
</dbReference>
<evidence type="ECO:0000256" key="1">
    <source>
        <dbReference type="ARBA" id="ARBA00022737"/>
    </source>
</evidence>
<dbReference type="PANTHER" id="PTHR44314:SF1">
    <property type="entry name" value="CILIA- AND FLAGELLA-ASSOCIATED PROTEIN 70"/>
    <property type="match status" value="1"/>
</dbReference>
<feature type="region of interest" description="Disordered" evidence="3">
    <location>
        <begin position="1"/>
        <end position="27"/>
    </location>
</feature>
<keyword evidence="2" id="KW-0802">TPR repeat</keyword>
<dbReference type="GO" id="GO:0031514">
    <property type="term" value="C:motile cilium"/>
    <property type="evidence" value="ECO:0007669"/>
    <property type="project" value="TreeGrafter"/>
</dbReference>
<dbReference type="InterPro" id="IPR052628">
    <property type="entry name" value="CFAP70"/>
</dbReference>
<dbReference type="Proteomes" id="UP000694549">
    <property type="component" value="Unplaced"/>
</dbReference>
<reference evidence="4" key="1">
    <citation type="submission" date="2025-08" db="UniProtKB">
        <authorList>
            <consortium name="Ensembl"/>
        </authorList>
    </citation>
    <scope>IDENTIFICATION</scope>
</reference>
<evidence type="ECO:0000256" key="2">
    <source>
        <dbReference type="ARBA" id="ARBA00022803"/>
    </source>
</evidence>
<keyword evidence="1" id="KW-0677">Repeat</keyword>
<dbReference type="GO" id="GO:0003341">
    <property type="term" value="P:cilium movement"/>
    <property type="evidence" value="ECO:0007669"/>
    <property type="project" value="TreeGrafter"/>
</dbReference>
<dbReference type="GO" id="GO:0060271">
    <property type="term" value="P:cilium assembly"/>
    <property type="evidence" value="ECO:0007669"/>
    <property type="project" value="TreeGrafter"/>
</dbReference>
<evidence type="ECO:0000313" key="5">
    <source>
        <dbReference type="Proteomes" id="UP000694549"/>
    </source>
</evidence>
<sequence>MEAPEGLSARKGSLQEPQAVPGESQPLSANAVQVTVVKAQDLKSIRSDTSSTLVHVEYNGVILGDSSTVQVLPNGTANYNFTTSFEYSPDGPNSLVDIAQKPVLLTVIEASQKQKKQKEEKVLPLGQAVVDLLPLLQGTTSIFSSSTNTSFIIVGLLALFLLVPQCGLEVTVRTEKPLLSVSQLSNGNFLSVTLEAAYSVPDTFLPTGPPQNYMACLQVPAVGEKEVPLLFQNGILKPAGEKEPLPRPKKWSLTNITAPGALNIPNSFIFGGPYEDEDGELNKTEVRKGWQCHGWRRPLKPP</sequence>
<dbReference type="AlphaFoldDB" id="A0A8B9UFM5"/>
<evidence type="ECO:0000313" key="4">
    <source>
        <dbReference type="Ensembl" id="ENSAZOP00000008738.1"/>
    </source>
</evidence>
<dbReference type="Ensembl" id="ENSAZOT00000009327.1">
    <property type="protein sequence ID" value="ENSAZOP00000008738.1"/>
    <property type="gene ID" value="ENSAZOG00000005546.1"/>
</dbReference>